<keyword evidence="2" id="KW-0813">Transport</keyword>
<feature type="transmembrane region" description="Helical" evidence="7">
    <location>
        <begin position="77"/>
        <end position="96"/>
    </location>
</feature>
<keyword evidence="6 7" id="KW-0472">Membrane</keyword>
<evidence type="ECO:0000313" key="10">
    <source>
        <dbReference type="Proteomes" id="UP000247150"/>
    </source>
</evidence>
<proteinExistence type="predicted"/>
<evidence type="ECO:0000256" key="5">
    <source>
        <dbReference type="ARBA" id="ARBA00022989"/>
    </source>
</evidence>
<feature type="domain" description="Major facilitator superfamily (MFS) profile" evidence="8">
    <location>
        <begin position="12"/>
        <end position="403"/>
    </location>
</feature>
<evidence type="ECO:0000256" key="1">
    <source>
        <dbReference type="ARBA" id="ARBA00004651"/>
    </source>
</evidence>
<dbReference type="GO" id="GO:0022857">
    <property type="term" value="F:transmembrane transporter activity"/>
    <property type="evidence" value="ECO:0007669"/>
    <property type="project" value="InterPro"/>
</dbReference>
<feature type="transmembrane region" description="Helical" evidence="7">
    <location>
        <begin position="280"/>
        <end position="301"/>
    </location>
</feature>
<keyword evidence="5 7" id="KW-1133">Transmembrane helix</keyword>
<evidence type="ECO:0000256" key="2">
    <source>
        <dbReference type="ARBA" id="ARBA00022448"/>
    </source>
</evidence>
<sequence length="409" mass="44625">MTNWIVWKKEKNYQMLFWAGVINGAGNRFTQVALLALLYQVTGSGVAIGLLFSIRMAPFLFLAPIGGMLADHFSKKAILLTIDLLRVPAVLALLFVREPEHLWIVYSSSFIIAMGEAIYSPARMSFIPALVKPDRLLYVNSIEQIMTGSVLIIGSSTGGILSFVFGNQAAFMINGVTFLLSALLISKLCIPASDQKETKPKTVSSPIFSPLRLVFGSSALIAFFIIMLTMPLANGVDNILVSIYALEVFDMGELGVGFMYGALGLGLILSSFFSHMIKRGLITLVIIFIALEGTGHILLSLAPSFNIALLTVVFITFAGGIGNICLDTVMMKFIPKSKQGTFFGLMQMLSNLSLAISMGSAGFLLEIFAPWTLSLIVGLAYILFTFMYALLFARVDLVKEKREFIKTAL</sequence>
<dbReference type="OrthoDB" id="9775268at2"/>
<dbReference type="RefSeq" id="WP_110067215.1">
    <property type="nucleotide sequence ID" value="NZ_QGTW01000017.1"/>
</dbReference>
<dbReference type="InterPro" id="IPR022324">
    <property type="entry name" value="Bacilysin_exporter_BacE_put"/>
</dbReference>
<keyword evidence="4 7" id="KW-0812">Transmembrane</keyword>
<dbReference type="PROSITE" id="PS50850">
    <property type="entry name" value="MFS"/>
    <property type="match status" value="1"/>
</dbReference>
<accession>A0A2V2ZK49</accession>
<comment type="subcellular location">
    <subcellularLocation>
        <location evidence="1">Cell membrane</location>
        <topology evidence="1">Multi-pass membrane protein</topology>
    </subcellularLocation>
</comment>
<feature type="transmembrane region" description="Helical" evidence="7">
    <location>
        <begin position="211"/>
        <end position="234"/>
    </location>
</feature>
<keyword evidence="3" id="KW-1003">Cell membrane</keyword>
<evidence type="ECO:0000256" key="4">
    <source>
        <dbReference type="ARBA" id="ARBA00022692"/>
    </source>
</evidence>
<feature type="transmembrane region" description="Helical" evidence="7">
    <location>
        <begin position="145"/>
        <end position="165"/>
    </location>
</feature>
<evidence type="ECO:0000256" key="6">
    <source>
        <dbReference type="ARBA" id="ARBA00023136"/>
    </source>
</evidence>
<comment type="caution">
    <text evidence="9">The sequence shown here is derived from an EMBL/GenBank/DDBJ whole genome shotgun (WGS) entry which is preliminary data.</text>
</comment>
<feature type="transmembrane region" description="Helical" evidence="7">
    <location>
        <begin position="254"/>
        <end position="273"/>
    </location>
</feature>
<feature type="transmembrane region" description="Helical" evidence="7">
    <location>
        <begin position="102"/>
        <end position="119"/>
    </location>
</feature>
<feature type="transmembrane region" description="Helical" evidence="7">
    <location>
        <begin position="307"/>
        <end position="330"/>
    </location>
</feature>
<dbReference type="CDD" id="cd06173">
    <property type="entry name" value="MFS_MefA_like"/>
    <property type="match status" value="1"/>
</dbReference>
<dbReference type="InterPro" id="IPR036259">
    <property type="entry name" value="MFS_trans_sf"/>
</dbReference>
<dbReference type="PANTHER" id="PTHR43266">
    <property type="entry name" value="MACROLIDE-EFFLUX PROTEIN"/>
    <property type="match status" value="1"/>
</dbReference>
<evidence type="ECO:0000259" key="8">
    <source>
        <dbReference type="PROSITE" id="PS50850"/>
    </source>
</evidence>
<dbReference type="EMBL" id="QGTW01000017">
    <property type="protein sequence ID" value="PWW20024.1"/>
    <property type="molecule type" value="Genomic_DNA"/>
</dbReference>
<dbReference type="SUPFAM" id="SSF103473">
    <property type="entry name" value="MFS general substrate transporter"/>
    <property type="match status" value="1"/>
</dbReference>
<feature type="transmembrane region" description="Helical" evidence="7">
    <location>
        <begin position="342"/>
        <end position="365"/>
    </location>
</feature>
<reference evidence="9 10" key="1">
    <citation type="submission" date="2018-05" db="EMBL/GenBank/DDBJ databases">
        <title>Freshwater and sediment microbial communities from various areas in North America, analyzing microbe dynamics in response to fracking.</title>
        <authorList>
            <person name="Lamendella R."/>
        </authorList>
    </citation>
    <scope>NUCLEOTIDE SEQUENCE [LARGE SCALE GENOMIC DNA]</scope>
    <source>
        <strain evidence="9 10">15_TX</strain>
    </source>
</reference>
<dbReference type="Proteomes" id="UP000247150">
    <property type="component" value="Unassembled WGS sequence"/>
</dbReference>
<gene>
    <name evidence="9" type="ORF">DFO73_11724</name>
</gene>
<dbReference type="PRINTS" id="PR01988">
    <property type="entry name" value="EXPORTERBACE"/>
</dbReference>
<dbReference type="Pfam" id="PF07690">
    <property type="entry name" value="MFS_1"/>
    <property type="match status" value="1"/>
</dbReference>
<dbReference type="AlphaFoldDB" id="A0A2V2ZK49"/>
<evidence type="ECO:0000256" key="7">
    <source>
        <dbReference type="SAM" id="Phobius"/>
    </source>
</evidence>
<dbReference type="InterPro" id="IPR020846">
    <property type="entry name" value="MFS_dom"/>
</dbReference>
<dbReference type="Gene3D" id="1.20.1250.20">
    <property type="entry name" value="MFS general substrate transporter like domains"/>
    <property type="match status" value="1"/>
</dbReference>
<evidence type="ECO:0000313" key="9">
    <source>
        <dbReference type="EMBL" id="PWW20024.1"/>
    </source>
</evidence>
<evidence type="ECO:0000256" key="3">
    <source>
        <dbReference type="ARBA" id="ARBA00022475"/>
    </source>
</evidence>
<organism evidence="9 10">
    <name type="scientific">Cytobacillus oceanisediminis</name>
    <dbReference type="NCBI Taxonomy" id="665099"/>
    <lineage>
        <taxon>Bacteria</taxon>
        <taxon>Bacillati</taxon>
        <taxon>Bacillota</taxon>
        <taxon>Bacilli</taxon>
        <taxon>Bacillales</taxon>
        <taxon>Bacillaceae</taxon>
        <taxon>Cytobacillus</taxon>
    </lineage>
</organism>
<dbReference type="PANTHER" id="PTHR43266:SF2">
    <property type="entry name" value="MAJOR FACILITATOR SUPERFAMILY (MFS) PROFILE DOMAIN-CONTAINING PROTEIN"/>
    <property type="match status" value="1"/>
</dbReference>
<dbReference type="InterPro" id="IPR011701">
    <property type="entry name" value="MFS"/>
</dbReference>
<name>A0A2V2ZK49_9BACI</name>
<dbReference type="GO" id="GO:0005886">
    <property type="term" value="C:plasma membrane"/>
    <property type="evidence" value="ECO:0007669"/>
    <property type="project" value="UniProtKB-SubCell"/>
</dbReference>
<feature type="transmembrane region" description="Helical" evidence="7">
    <location>
        <begin position="371"/>
        <end position="393"/>
    </location>
</feature>
<protein>
    <submittedName>
        <fullName evidence="9">Putative MFS family arabinose efflux permease</fullName>
    </submittedName>
</protein>